<feature type="transmembrane region" description="Helical" evidence="1">
    <location>
        <begin position="421"/>
        <end position="448"/>
    </location>
</feature>
<feature type="transmembrane region" description="Helical" evidence="1">
    <location>
        <begin position="360"/>
        <end position="384"/>
    </location>
</feature>
<dbReference type="Pfam" id="PF01970">
    <property type="entry name" value="TctA"/>
    <property type="match status" value="1"/>
</dbReference>
<keyword evidence="1" id="KW-0472">Membrane</keyword>
<dbReference type="RefSeq" id="WP_037988912.1">
    <property type="nucleotide sequence ID" value="NZ_AUNC01000012.1"/>
</dbReference>
<dbReference type="PANTHER" id="PTHR35342:SF5">
    <property type="entry name" value="TRICARBOXYLIC TRANSPORT PROTEIN"/>
    <property type="match status" value="1"/>
</dbReference>
<dbReference type="EMBL" id="AUNC01000012">
    <property type="protein sequence ID" value="KEO57606.1"/>
    <property type="molecule type" value="Genomic_DNA"/>
</dbReference>
<feature type="transmembrane region" description="Helical" evidence="1">
    <location>
        <begin position="145"/>
        <end position="161"/>
    </location>
</feature>
<comment type="caution">
    <text evidence="3">The sequence shown here is derived from an EMBL/GenBank/DDBJ whole genome shotgun (WGS) entry which is preliminary data.</text>
</comment>
<feature type="transmembrane region" description="Helical" evidence="1">
    <location>
        <begin position="262"/>
        <end position="285"/>
    </location>
</feature>
<feature type="transmembrane region" description="Helical" evidence="1">
    <location>
        <begin position="12"/>
        <end position="31"/>
    </location>
</feature>
<dbReference type="InterPro" id="IPR002823">
    <property type="entry name" value="DUF112_TM"/>
</dbReference>
<dbReference type="Proteomes" id="UP000027463">
    <property type="component" value="Unassembled WGS sequence"/>
</dbReference>
<feature type="transmembrane region" description="Helical" evidence="1">
    <location>
        <begin position="168"/>
        <end position="190"/>
    </location>
</feature>
<dbReference type="PANTHER" id="PTHR35342">
    <property type="entry name" value="TRICARBOXYLIC TRANSPORT PROTEIN"/>
    <property type="match status" value="1"/>
</dbReference>
<keyword evidence="1" id="KW-1133">Transmembrane helix</keyword>
<evidence type="ECO:0000313" key="4">
    <source>
        <dbReference type="Proteomes" id="UP000027463"/>
    </source>
</evidence>
<evidence type="ECO:0000259" key="2">
    <source>
        <dbReference type="Pfam" id="PF01970"/>
    </source>
</evidence>
<proteinExistence type="predicted"/>
<feature type="transmembrane region" description="Helical" evidence="1">
    <location>
        <begin position="475"/>
        <end position="493"/>
    </location>
</feature>
<name>A0ABR4TPQ6_9PROT</name>
<organism evidence="3 4">
    <name type="scientific">Thalassospira permensis NBRC 106175</name>
    <dbReference type="NCBI Taxonomy" id="1353532"/>
    <lineage>
        <taxon>Bacteria</taxon>
        <taxon>Pseudomonadati</taxon>
        <taxon>Pseudomonadota</taxon>
        <taxon>Alphaproteobacteria</taxon>
        <taxon>Rhodospirillales</taxon>
        <taxon>Thalassospiraceae</taxon>
        <taxon>Thalassospira</taxon>
    </lineage>
</organism>
<gene>
    <name evidence="3" type="ORF">SMB34_02535</name>
</gene>
<feature type="transmembrane region" description="Helical" evidence="1">
    <location>
        <begin position="108"/>
        <end position="133"/>
    </location>
</feature>
<feature type="transmembrane region" description="Helical" evidence="1">
    <location>
        <begin position="396"/>
        <end position="414"/>
    </location>
</feature>
<evidence type="ECO:0000256" key="1">
    <source>
        <dbReference type="SAM" id="Phobius"/>
    </source>
</evidence>
<reference evidence="3 4" key="1">
    <citation type="submission" date="2013-07" db="EMBL/GenBank/DDBJ databases">
        <title>Thalassospira permensis NBRC 106175 Genome Sequencing.</title>
        <authorList>
            <person name="Lai Q."/>
            <person name="Shao Z."/>
        </authorList>
    </citation>
    <scope>NUCLEOTIDE SEQUENCE [LARGE SCALE GENOMIC DNA]</scope>
    <source>
        <strain evidence="3 4">NBRC 106175</strain>
    </source>
</reference>
<feature type="domain" description="DUF112" evidence="2">
    <location>
        <begin position="18"/>
        <end position="444"/>
    </location>
</feature>
<protein>
    <submittedName>
        <fullName evidence="3">Tripartite tricarboxylate transporter TctA</fullName>
    </submittedName>
</protein>
<feature type="transmembrane region" description="Helical" evidence="1">
    <location>
        <begin position="202"/>
        <end position="220"/>
    </location>
</feature>
<accession>A0ABR4TPQ6</accession>
<keyword evidence="4" id="KW-1185">Reference proteome</keyword>
<evidence type="ECO:0000313" key="3">
    <source>
        <dbReference type="EMBL" id="KEO57606.1"/>
    </source>
</evidence>
<keyword evidence="1" id="KW-0812">Transmembrane</keyword>
<feature type="transmembrane region" description="Helical" evidence="1">
    <location>
        <begin position="329"/>
        <end position="348"/>
    </location>
</feature>
<sequence>MLEGIFSGLSTAVMPINLLMVVVGCFAGTFIGMLPGLGPITAIALMIPITYGFDPSTGLILMAGVYYGAIFGGSTSSILINAPGVAGTVATAFDGYPMAQQGHAGKALAIAAYSSFSGGTIAAIFLLVAAPALASVSLSFQSADYFALMVLGLTAVSAFAGKGQVLKAITMTLFGIMLSTIGTDPAAGVARFTFGSMDLVDGISFLLLAMSTFALSEALLQILRPTKDTRTDEQKALRNLGSMKLTKEEVKIMTPVIARSSVLGFFTGVLPGAGATIASFLAYGLERNLASAKEKLKFGKGSIRGLTAPETANNAACSGSFVPLLTLGIPGSGTTAVMMGALISYGVQPGPRLFVEQPDVFWSVIISMYIGNIVLLVLNLPLIPYISRLLALPQQLLVPFVLFFSLIGVYLVTFNTMDIHMMVLAAAIAIGLRLLNYPMAPMLLGFILGEMMEENLRRALMISDGSISFLWERPITLIILLISIAFLLAPLVGNTRQWLRNRKAVPNDGEM</sequence>